<dbReference type="EMBL" id="CP068985">
    <property type="protein sequence ID" value="QYC43603.1"/>
    <property type="molecule type" value="Genomic_DNA"/>
</dbReference>
<proteinExistence type="predicted"/>
<gene>
    <name evidence="1" type="ORF">Nocox_30095</name>
</gene>
<sequence>MNVVCGNVFPDGLLWKGVRAGSLLFRVTIQKRRLNLPDN</sequence>
<evidence type="ECO:0000313" key="2">
    <source>
        <dbReference type="Proteomes" id="UP000824681"/>
    </source>
</evidence>
<evidence type="ECO:0000313" key="1">
    <source>
        <dbReference type="EMBL" id="QYC43603.1"/>
    </source>
</evidence>
<protein>
    <submittedName>
        <fullName evidence="1">Uncharacterized protein</fullName>
    </submittedName>
</protein>
<dbReference type="Proteomes" id="UP000824681">
    <property type="component" value="Chromosome"/>
</dbReference>
<reference evidence="1 2" key="1">
    <citation type="journal article" date="2021" name="ACS Chem. Biol.">
        <title>Genomic-Led Discovery of a Novel Glycopeptide Antibiotic by Nonomuraea coxensis DSM 45129.</title>
        <authorList>
            <person name="Yushchuk O."/>
            <person name="Vior N.M."/>
            <person name="Andreo-Vidal A."/>
            <person name="Berini F."/>
            <person name="Ruckert C."/>
            <person name="Busche T."/>
            <person name="Binda E."/>
            <person name="Kalinowski J."/>
            <person name="Truman A.W."/>
            <person name="Marinelli F."/>
        </authorList>
    </citation>
    <scope>NUCLEOTIDE SEQUENCE [LARGE SCALE GENOMIC DNA]</scope>
    <source>
        <strain evidence="1 2">DSM 45129</strain>
    </source>
</reference>
<name>A0ABX8UA48_9ACTN</name>
<organism evidence="1 2">
    <name type="scientific">Nonomuraea coxensis DSM 45129</name>
    <dbReference type="NCBI Taxonomy" id="1122611"/>
    <lineage>
        <taxon>Bacteria</taxon>
        <taxon>Bacillati</taxon>
        <taxon>Actinomycetota</taxon>
        <taxon>Actinomycetes</taxon>
        <taxon>Streptosporangiales</taxon>
        <taxon>Streptosporangiaceae</taxon>
        <taxon>Nonomuraea</taxon>
    </lineage>
</organism>
<accession>A0ABX8UA48</accession>
<keyword evidence="2" id="KW-1185">Reference proteome</keyword>